<dbReference type="Proteomes" id="UP000627205">
    <property type="component" value="Unassembled WGS sequence"/>
</dbReference>
<evidence type="ECO:0000313" key="3">
    <source>
        <dbReference type="EMBL" id="GGI55660.1"/>
    </source>
</evidence>
<protein>
    <recommendedName>
        <fullName evidence="5">Copper resistance protein CopB</fullName>
    </recommendedName>
</protein>
<evidence type="ECO:0000256" key="1">
    <source>
        <dbReference type="SAM" id="MobiDB-lite"/>
    </source>
</evidence>
<organism evidence="3 4">
    <name type="scientific">Oxalicibacterium solurbis</name>
    <dbReference type="NCBI Taxonomy" id="69280"/>
    <lineage>
        <taxon>Bacteria</taxon>
        <taxon>Pseudomonadati</taxon>
        <taxon>Pseudomonadota</taxon>
        <taxon>Betaproteobacteria</taxon>
        <taxon>Burkholderiales</taxon>
        <taxon>Oxalobacteraceae</taxon>
        <taxon>Oxalicibacterium</taxon>
    </lineage>
</organism>
<sequence length="106" mass="11235">MVFSYRLIAAAVALLPAVAMANPSHTAPDPVSANTAVPTLQYQSSFASYRAAVDEEATPDARWISANQEVTGGGHSMHGMHDMQTSSPAPMQMNMQAHEGHEMGGH</sequence>
<feature type="signal peptide" evidence="2">
    <location>
        <begin position="1"/>
        <end position="21"/>
    </location>
</feature>
<accession>A0A8J3AYF6</accession>
<dbReference type="EMBL" id="BMDP01000005">
    <property type="protein sequence ID" value="GGI55660.1"/>
    <property type="molecule type" value="Genomic_DNA"/>
</dbReference>
<keyword evidence="4" id="KW-1185">Reference proteome</keyword>
<proteinExistence type="predicted"/>
<evidence type="ECO:0000256" key="2">
    <source>
        <dbReference type="SAM" id="SignalP"/>
    </source>
</evidence>
<dbReference type="AlphaFoldDB" id="A0A8J3AYF6"/>
<reference evidence="3" key="1">
    <citation type="journal article" date="2014" name="Int. J. Syst. Evol. Microbiol.">
        <title>Complete genome sequence of Corynebacterium casei LMG S-19264T (=DSM 44701T), isolated from a smear-ripened cheese.</title>
        <authorList>
            <consortium name="US DOE Joint Genome Institute (JGI-PGF)"/>
            <person name="Walter F."/>
            <person name="Albersmeier A."/>
            <person name="Kalinowski J."/>
            <person name="Ruckert C."/>
        </authorList>
    </citation>
    <scope>NUCLEOTIDE SEQUENCE</scope>
    <source>
        <strain evidence="3">CCM 7664</strain>
    </source>
</reference>
<evidence type="ECO:0000313" key="4">
    <source>
        <dbReference type="Proteomes" id="UP000627205"/>
    </source>
</evidence>
<feature type="region of interest" description="Disordered" evidence="1">
    <location>
        <begin position="70"/>
        <end position="90"/>
    </location>
</feature>
<comment type="caution">
    <text evidence="3">The sequence shown here is derived from an EMBL/GenBank/DDBJ whole genome shotgun (WGS) entry which is preliminary data.</text>
</comment>
<reference evidence="3" key="2">
    <citation type="submission" date="2020-09" db="EMBL/GenBank/DDBJ databases">
        <authorList>
            <person name="Sun Q."/>
            <person name="Sedlacek I."/>
        </authorList>
    </citation>
    <scope>NUCLEOTIDE SEQUENCE</scope>
    <source>
        <strain evidence="3">CCM 7664</strain>
    </source>
</reference>
<name>A0A8J3AYF6_9BURK</name>
<gene>
    <name evidence="3" type="ORF">GCM10011430_28340</name>
</gene>
<feature type="chain" id="PRO_5035262447" description="Copper resistance protein CopB" evidence="2">
    <location>
        <begin position="22"/>
        <end position="106"/>
    </location>
</feature>
<evidence type="ECO:0008006" key="5">
    <source>
        <dbReference type="Google" id="ProtNLM"/>
    </source>
</evidence>
<keyword evidence="2" id="KW-0732">Signal</keyword>